<protein>
    <submittedName>
        <fullName evidence="1">Uncharacterized protein</fullName>
    </submittedName>
</protein>
<organism evidence="1 2">
    <name type="scientific">Desertifilum tharense IPPAS B-1220</name>
    <dbReference type="NCBI Taxonomy" id="1781255"/>
    <lineage>
        <taxon>Bacteria</taxon>
        <taxon>Bacillati</taxon>
        <taxon>Cyanobacteriota</taxon>
        <taxon>Cyanophyceae</taxon>
        <taxon>Desertifilales</taxon>
        <taxon>Desertifilaceae</taxon>
        <taxon>Desertifilum</taxon>
    </lineage>
</organism>
<gene>
    <name evidence="1" type="ORF">BH720_027600</name>
</gene>
<proteinExistence type="predicted"/>
<dbReference type="Proteomes" id="UP000095472">
    <property type="component" value="Chromosome"/>
</dbReference>
<evidence type="ECO:0000313" key="1">
    <source>
        <dbReference type="EMBL" id="XPM63136.1"/>
    </source>
</evidence>
<dbReference type="EMBL" id="CP182909">
    <property type="protein sequence ID" value="XPM63136.1"/>
    <property type="molecule type" value="Genomic_DNA"/>
</dbReference>
<reference evidence="1 2" key="1">
    <citation type="journal article" date="2016" name="Genome Announc.">
        <title>Draft Genome Sequence of the Thermotolerant Cyanobacterium Desertifilum sp. IPPAS B-1220.</title>
        <authorList>
            <person name="Mironov K.S."/>
            <person name="Sinetova M.A."/>
            <person name="Bolatkhan K."/>
            <person name="Zayadan B.K."/>
            <person name="Ustinova V.V."/>
            <person name="Kupriyanova E.V."/>
            <person name="Skrypnik A.N."/>
            <person name="Gogoleva N.E."/>
            <person name="Gogolev Y.V."/>
            <person name="Los D.A."/>
        </authorList>
    </citation>
    <scope>NUCLEOTIDE SEQUENCE [LARGE SCALE GENOMIC DNA]</scope>
    <source>
        <strain evidence="1 2">IPPAS B-1220</strain>
    </source>
</reference>
<name>A0ACD5GSS3_9CYAN</name>
<accession>A0ACD5GSS3</accession>
<evidence type="ECO:0000313" key="2">
    <source>
        <dbReference type="Proteomes" id="UP000095472"/>
    </source>
</evidence>
<sequence length="54" mass="6343">MSWLTLKMDVWRSLLAHNHPHHRAIGQGLQQAYLSYRRSPNLMSAGVSRYTRFC</sequence>
<keyword evidence="2" id="KW-1185">Reference proteome</keyword>